<dbReference type="OMA" id="PYVCQRF"/>
<evidence type="ECO:0000256" key="1">
    <source>
        <dbReference type="ARBA" id="ARBA00010603"/>
    </source>
</evidence>
<dbReference type="GeneID" id="20213960"/>
<dbReference type="InterPro" id="IPR019142">
    <property type="entry name" value="Dymeclin"/>
</dbReference>
<dbReference type="OrthoDB" id="10253409at2759"/>
<dbReference type="PANTHER" id="PTHR12895:SF9">
    <property type="entry name" value="DYMECLIN"/>
    <property type="match status" value="1"/>
</dbReference>
<accession>T1FYR2</accession>
<dbReference type="PANTHER" id="PTHR12895">
    <property type="entry name" value="DYMECLIN"/>
    <property type="match status" value="1"/>
</dbReference>
<dbReference type="Pfam" id="PF09742">
    <property type="entry name" value="Dymeclin"/>
    <property type="match status" value="1"/>
</dbReference>
<proteinExistence type="inferred from homology"/>
<protein>
    <recommendedName>
        <fullName evidence="2">Dymeclin</fullName>
    </recommendedName>
</protein>
<evidence type="ECO:0000313" key="7">
    <source>
        <dbReference type="Proteomes" id="UP000015101"/>
    </source>
</evidence>
<dbReference type="GO" id="GO:0007030">
    <property type="term" value="P:Golgi organization"/>
    <property type="evidence" value="ECO:0000318"/>
    <property type="project" value="GO_Central"/>
</dbReference>
<sequence length="661" mass="75918">MGANNSTLSKDLSNNEYLLKLSGPDYISPNEPFWNQLLSFAFSVPKTSADQRHLEDITSNLCKNFAINNCRTGNFGSLIRVFLMRANELSTSALCKDDLFTWQTCNALFIIRIVCKYFIENLTEEVVVQQFETINYTEGTNQLEARDALMEEFLNRLVYILIDVPQTDVTYSIHIECINIILSLLSIQLFQMSPASESMLHRCFMQGKCSRNSCKLVKNLLETFTSQCRTNNNTPHGALYGVACRFISSLWSVVTLGLANQKTEHVVNESRAMLANQSLLLLLVLCNQFCSNGSFINPYQTAFLSLHDDIPNAIETPATRDHISVKFLDLYTTICSTIKTDTCTLLVYMLLHRVEPFKTYCLSRTNIEQLVLPILEMLYNSHEGNSQHLYMALIIILILSEDANFSLAVHDIPISKQIPWFNERQLGEISLGGLMVLVLVRTIQYNMTRMRDQYLHTNCLGALANMSSHFMNLHPYVAQRLVSLFALLLKKHKKAADRLKEIAEIARTNENKIFIPLLQELAVIEEVIRMTLEILNSCLCHSLNYNPNLVYTMLYQKEIFVQLSSHPSFQDIVFNIEMILNYFASCLEKQGGSLSVTEVHALIKQAGLQFKKDRLKKFPELKFRYVEEERPEEFFVPYVWSLVYKFSHIYFNPSRIRLFPA</sequence>
<dbReference type="EMBL" id="AMQM01001069">
    <property type="status" value="NOT_ANNOTATED_CDS"/>
    <property type="molecule type" value="Genomic_DNA"/>
</dbReference>
<evidence type="ECO:0000313" key="5">
    <source>
        <dbReference type="EMBL" id="ESN98857.1"/>
    </source>
</evidence>
<dbReference type="GO" id="GO:0005794">
    <property type="term" value="C:Golgi apparatus"/>
    <property type="evidence" value="ECO:0000318"/>
    <property type="project" value="GO_Central"/>
</dbReference>
<dbReference type="HOGENOM" id="CLU_013309_2_0_1"/>
<dbReference type="STRING" id="6412.T1FYR2"/>
<keyword evidence="7" id="KW-1185">Reference proteome</keyword>
<keyword evidence="3" id="KW-0519">Myristate</keyword>
<dbReference type="AlphaFoldDB" id="T1FYR2"/>
<dbReference type="FunCoup" id="T1FYR2">
    <property type="interactions" value="1633"/>
</dbReference>
<reference evidence="5 7" key="2">
    <citation type="journal article" date="2013" name="Nature">
        <title>Insights into bilaterian evolution from three spiralian genomes.</title>
        <authorList>
            <person name="Simakov O."/>
            <person name="Marletaz F."/>
            <person name="Cho S.J."/>
            <person name="Edsinger-Gonzales E."/>
            <person name="Havlak P."/>
            <person name="Hellsten U."/>
            <person name="Kuo D.H."/>
            <person name="Larsson T."/>
            <person name="Lv J."/>
            <person name="Arendt D."/>
            <person name="Savage R."/>
            <person name="Osoegawa K."/>
            <person name="de Jong P."/>
            <person name="Grimwood J."/>
            <person name="Chapman J.A."/>
            <person name="Shapiro H."/>
            <person name="Aerts A."/>
            <person name="Otillar R.P."/>
            <person name="Terry A.Y."/>
            <person name="Boore J.L."/>
            <person name="Grigoriev I.V."/>
            <person name="Lindberg D.R."/>
            <person name="Seaver E.C."/>
            <person name="Weisblat D.A."/>
            <person name="Putnam N.H."/>
            <person name="Rokhsar D.S."/>
        </authorList>
    </citation>
    <scope>NUCLEOTIDE SEQUENCE</scope>
</reference>
<comment type="similarity">
    <text evidence="1">Belongs to the dymeclin family.</text>
</comment>
<evidence type="ECO:0000256" key="3">
    <source>
        <dbReference type="ARBA" id="ARBA00022707"/>
    </source>
</evidence>
<organism evidence="6 7">
    <name type="scientific">Helobdella robusta</name>
    <name type="common">Californian leech</name>
    <dbReference type="NCBI Taxonomy" id="6412"/>
    <lineage>
        <taxon>Eukaryota</taxon>
        <taxon>Metazoa</taxon>
        <taxon>Spiralia</taxon>
        <taxon>Lophotrochozoa</taxon>
        <taxon>Annelida</taxon>
        <taxon>Clitellata</taxon>
        <taxon>Hirudinea</taxon>
        <taxon>Rhynchobdellida</taxon>
        <taxon>Glossiphoniidae</taxon>
        <taxon>Helobdella</taxon>
    </lineage>
</organism>
<evidence type="ECO:0000313" key="6">
    <source>
        <dbReference type="EnsemblMetazoa" id="HelroP66811"/>
    </source>
</evidence>
<evidence type="ECO:0000256" key="2">
    <source>
        <dbReference type="ARBA" id="ARBA00015736"/>
    </source>
</evidence>
<dbReference type="EMBL" id="KB097143">
    <property type="protein sequence ID" value="ESN98857.1"/>
    <property type="molecule type" value="Genomic_DNA"/>
</dbReference>
<dbReference type="Proteomes" id="UP000015101">
    <property type="component" value="Unassembled WGS sequence"/>
</dbReference>
<evidence type="ECO:0000256" key="4">
    <source>
        <dbReference type="ARBA" id="ARBA00023288"/>
    </source>
</evidence>
<dbReference type="RefSeq" id="XP_009022474.1">
    <property type="nucleotide sequence ID" value="XM_009024226.1"/>
</dbReference>
<keyword evidence="4" id="KW-0449">Lipoprotein</keyword>
<reference evidence="6" key="3">
    <citation type="submission" date="2015-06" db="UniProtKB">
        <authorList>
            <consortium name="EnsemblMetazoa"/>
        </authorList>
    </citation>
    <scope>IDENTIFICATION</scope>
</reference>
<dbReference type="eggNOG" id="KOG2225">
    <property type="taxonomic scope" value="Eukaryota"/>
</dbReference>
<reference evidence="7" key="1">
    <citation type="submission" date="2012-12" db="EMBL/GenBank/DDBJ databases">
        <authorList>
            <person name="Hellsten U."/>
            <person name="Grimwood J."/>
            <person name="Chapman J.A."/>
            <person name="Shapiro H."/>
            <person name="Aerts A."/>
            <person name="Otillar R.P."/>
            <person name="Terry A.Y."/>
            <person name="Boore J.L."/>
            <person name="Simakov O."/>
            <person name="Marletaz F."/>
            <person name="Cho S.-J."/>
            <person name="Edsinger-Gonzales E."/>
            <person name="Havlak P."/>
            <person name="Kuo D.-H."/>
            <person name="Larsson T."/>
            <person name="Lv J."/>
            <person name="Arendt D."/>
            <person name="Savage R."/>
            <person name="Osoegawa K."/>
            <person name="de Jong P."/>
            <person name="Lindberg D.R."/>
            <person name="Seaver E.C."/>
            <person name="Weisblat D.A."/>
            <person name="Putnam N.H."/>
            <person name="Grigoriev I.V."/>
            <person name="Rokhsar D.S."/>
        </authorList>
    </citation>
    <scope>NUCLEOTIDE SEQUENCE</scope>
</reference>
<dbReference type="KEGG" id="hro:HELRODRAFT_66811"/>
<gene>
    <name evidence="6" type="primary">20213960</name>
    <name evidence="5" type="ORF">HELRODRAFT_66811</name>
</gene>
<dbReference type="CTD" id="20213960"/>
<name>T1FYR2_HELRO</name>
<dbReference type="EnsemblMetazoa" id="HelroT66811">
    <property type="protein sequence ID" value="HelroP66811"/>
    <property type="gene ID" value="HelroG66811"/>
</dbReference>
<dbReference type="InParanoid" id="T1FYR2"/>